<evidence type="ECO:0000313" key="3">
    <source>
        <dbReference type="Proteomes" id="UP000228989"/>
    </source>
</evidence>
<proteinExistence type="predicted"/>
<comment type="caution">
    <text evidence="2">The sequence shown here is derived from an EMBL/GenBank/DDBJ whole genome shotgun (WGS) entry which is preliminary data.</text>
</comment>
<name>A0A2H9MMJ2_HUBC1</name>
<dbReference type="EMBL" id="PFFF01000025">
    <property type="protein sequence ID" value="PIV89766.1"/>
    <property type="molecule type" value="Genomic_DNA"/>
</dbReference>
<reference evidence="3" key="1">
    <citation type="submission" date="2017-09" db="EMBL/GenBank/DDBJ databases">
        <title>Depth-based differentiation of microbial function through sediment-hosted aquifers and enrichment of novel symbionts in the deep terrestrial subsurface.</title>
        <authorList>
            <person name="Probst A.J."/>
            <person name="Ladd B."/>
            <person name="Jarett J.K."/>
            <person name="Geller-Mcgrath D.E."/>
            <person name="Sieber C.M.K."/>
            <person name="Emerson J.B."/>
            <person name="Anantharaman K."/>
            <person name="Thomas B.C."/>
            <person name="Malmstrom R."/>
            <person name="Stieglmeier M."/>
            <person name="Klingl A."/>
            <person name="Woyke T."/>
            <person name="Ryan C.M."/>
            <person name="Banfield J.F."/>
        </authorList>
    </citation>
    <scope>NUCLEOTIDE SEQUENCE [LARGE SCALE GENOMIC DNA]</scope>
</reference>
<accession>A0A2H9MMJ2</accession>
<sequence>MIKNVCVDAKSTLEKEKNINEEKNKEYEAMCERVQMFKLYEHLANKEDEDDDDEEEYNEMENEVTFYLKEDTTFRISAFGKWRENFRGEIIGDADIYFYHIATGQRCENVRDCFQGWSEQNEEDIEKWETLCHRIETCSNLEEIILNGNTIDL</sequence>
<organism evidence="2 3">
    <name type="scientific">Huberarchaeum crystalense</name>
    <dbReference type="NCBI Taxonomy" id="2014257"/>
    <lineage>
        <taxon>Archaea</taxon>
        <taxon>Candidatus Huberarchaeota</taxon>
        <taxon>Candidatus Huberarchaeia</taxon>
        <taxon>Candidatus Huberarchaeales</taxon>
        <taxon>Candidatus Huberarchaeaceae</taxon>
        <taxon>Candidatus Huberarchaeum</taxon>
    </lineage>
</organism>
<evidence type="ECO:0000313" key="2">
    <source>
        <dbReference type="EMBL" id="PIV89766.1"/>
    </source>
</evidence>
<dbReference type="AlphaFoldDB" id="A0A2H9MMJ2"/>
<feature type="coiled-coil region" evidence="1">
    <location>
        <begin position="6"/>
        <end position="63"/>
    </location>
</feature>
<dbReference type="Proteomes" id="UP000228989">
    <property type="component" value="Unassembled WGS sequence"/>
</dbReference>
<keyword evidence="1" id="KW-0175">Coiled coil</keyword>
<gene>
    <name evidence="2" type="ORF">COW47_01060</name>
</gene>
<evidence type="ECO:0000256" key="1">
    <source>
        <dbReference type="SAM" id="Coils"/>
    </source>
</evidence>
<protein>
    <submittedName>
        <fullName evidence="2">Uncharacterized protein</fullName>
    </submittedName>
</protein>